<comment type="caution">
    <text evidence="1">The sequence shown here is derived from an EMBL/GenBank/DDBJ whole genome shotgun (WGS) entry which is preliminary data.</text>
</comment>
<dbReference type="RefSeq" id="WP_106198408.1">
    <property type="nucleotide sequence ID" value="NZ_JAXEIU010000026.1"/>
</dbReference>
<accession>A0ABX5LRZ5</accession>
<dbReference type="EMBL" id="QGHD01000001">
    <property type="protein sequence ID" value="PWL04058.1"/>
    <property type="molecule type" value="Genomic_DNA"/>
</dbReference>
<organism evidence="1 2">
    <name type="scientific">Hallerella porci</name>
    <dbReference type="NCBI Taxonomy" id="1945871"/>
    <lineage>
        <taxon>Bacteria</taxon>
        <taxon>Pseudomonadati</taxon>
        <taxon>Fibrobacterota</taxon>
        <taxon>Fibrobacteria</taxon>
        <taxon>Fibrobacterales</taxon>
        <taxon>Fibrobacteraceae</taxon>
        <taxon>Hallerella</taxon>
    </lineage>
</organism>
<protein>
    <submittedName>
        <fullName evidence="1">Uncharacterized protein</fullName>
    </submittedName>
</protein>
<name>A0ABX5LRZ5_9BACT</name>
<evidence type="ECO:0000313" key="2">
    <source>
        <dbReference type="Proteomes" id="UP000245523"/>
    </source>
</evidence>
<sequence length="454" mass="51756">MIRNSLTIWQSVLLFVFAFCGNIFAETRESVSIEDAFWAYDDGRISESELEELLFYIEGGDSRGACAEWEAAGGDPCARRLSEKLEEWKFRGSAGYAISLDSTGNVRYERSRLAFSFLRYSAEVRLKSENRGAVHVEHWRMLYKSKNAFTVLGNITAADIRSAIPLQMRTGNVWNLGTQNFEAGTILFSDTTAGIHAAIGRKEKLQLLMAGIASPEGFRDGFFRLRTEFAETQIAYSESYQKPLLYVAGNSPRNSWLRLRFRAYFHENKNLDGIFRVPKMVEKNRAFGNATVQTNFQTWNFRFVGSFAVPLDSGNSRVSAEASISRTKKRAKLESGTKVVSAGDSLAMTLFLRSGIRLFDAESLFCEWRETLRNPWTKSRYEIRPGALFFVEESVTAKALLIIRGPEKKPLVFREETQMKIAKSFYAKSLLELRAPRLRKLHLWRLGLEMRADF</sequence>
<gene>
    <name evidence="1" type="ORF">B0H50_10169</name>
</gene>
<proteinExistence type="predicted"/>
<keyword evidence="2" id="KW-1185">Reference proteome</keyword>
<dbReference type="Proteomes" id="UP000245523">
    <property type="component" value="Unassembled WGS sequence"/>
</dbReference>
<reference evidence="1 2" key="1">
    <citation type="submission" date="2018-05" db="EMBL/GenBank/DDBJ databases">
        <title>Animal gut microbial communities from fecal samples from Wisconsin, USA.</title>
        <authorList>
            <person name="Neumann A."/>
        </authorList>
    </citation>
    <scope>NUCLEOTIDE SEQUENCE [LARGE SCALE GENOMIC DNA]</scope>
    <source>
        <strain evidence="1 2">UWS4</strain>
    </source>
</reference>
<evidence type="ECO:0000313" key="1">
    <source>
        <dbReference type="EMBL" id="PWL04058.1"/>
    </source>
</evidence>